<evidence type="ECO:0000259" key="7">
    <source>
        <dbReference type="PROSITE" id="PS50110"/>
    </source>
</evidence>
<protein>
    <submittedName>
        <fullName evidence="8">DNA-binding response regulator</fullName>
    </submittedName>
</protein>
<reference evidence="8" key="1">
    <citation type="journal article" date="2014" name="Int. J. Syst. Evol. Microbiol.">
        <title>Complete genome sequence of Corynebacterium casei LMG S-19264T (=DSM 44701T), isolated from a smear-ripened cheese.</title>
        <authorList>
            <consortium name="US DOE Joint Genome Institute (JGI-PGF)"/>
            <person name="Walter F."/>
            <person name="Albersmeier A."/>
            <person name="Kalinowski J."/>
            <person name="Ruckert C."/>
        </authorList>
    </citation>
    <scope>NUCLEOTIDE SEQUENCE</scope>
    <source>
        <strain evidence="8">CGMCC 1.12987</strain>
    </source>
</reference>
<dbReference type="Gene3D" id="3.40.50.2300">
    <property type="match status" value="1"/>
</dbReference>
<evidence type="ECO:0000313" key="9">
    <source>
        <dbReference type="Proteomes" id="UP000644756"/>
    </source>
</evidence>
<dbReference type="InterPro" id="IPR000792">
    <property type="entry name" value="Tscrpt_reg_LuxR_C"/>
</dbReference>
<dbReference type="EMBL" id="BMGR01000006">
    <property type="protein sequence ID" value="GGG03476.1"/>
    <property type="molecule type" value="Genomic_DNA"/>
</dbReference>
<dbReference type="CDD" id="cd17535">
    <property type="entry name" value="REC_NarL-like"/>
    <property type="match status" value="1"/>
</dbReference>
<feature type="modified residue" description="4-aspartylphosphate" evidence="5">
    <location>
        <position position="57"/>
    </location>
</feature>
<evidence type="ECO:0000256" key="4">
    <source>
        <dbReference type="ARBA" id="ARBA00023163"/>
    </source>
</evidence>
<dbReference type="Proteomes" id="UP000644756">
    <property type="component" value="Unassembled WGS sequence"/>
</dbReference>
<dbReference type="GO" id="GO:0000160">
    <property type="term" value="P:phosphorelay signal transduction system"/>
    <property type="evidence" value="ECO:0007669"/>
    <property type="project" value="InterPro"/>
</dbReference>
<dbReference type="SUPFAM" id="SSF46894">
    <property type="entry name" value="C-terminal effector domain of the bipartite response regulators"/>
    <property type="match status" value="1"/>
</dbReference>
<dbReference type="AlphaFoldDB" id="A0A917FV40"/>
<dbReference type="Pfam" id="PF00072">
    <property type="entry name" value="Response_reg"/>
    <property type="match status" value="1"/>
</dbReference>
<organism evidence="8 9">
    <name type="scientific">Paenibacillus abyssi</name>
    <dbReference type="NCBI Taxonomy" id="1340531"/>
    <lineage>
        <taxon>Bacteria</taxon>
        <taxon>Bacillati</taxon>
        <taxon>Bacillota</taxon>
        <taxon>Bacilli</taxon>
        <taxon>Bacillales</taxon>
        <taxon>Paenibacillaceae</taxon>
        <taxon>Paenibacillus</taxon>
    </lineage>
</organism>
<evidence type="ECO:0000256" key="1">
    <source>
        <dbReference type="ARBA" id="ARBA00022553"/>
    </source>
</evidence>
<keyword evidence="4" id="KW-0804">Transcription</keyword>
<feature type="domain" description="Response regulatory" evidence="7">
    <location>
        <begin position="5"/>
        <end position="122"/>
    </location>
</feature>
<dbReference type="PROSITE" id="PS50043">
    <property type="entry name" value="HTH_LUXR_2"/>
    <property type="match status" value="1"/>
</dbReference>
<accession>A0A917FV40</accession>
<dbReference type="InterPro" id="IPR001789">
    <property type="entry name" value="Sig_transdc_resp-reg_receiver"/>
</dbReference>
<keyword evidence="1 5" id="KW-0597">Phosphoprotein</keyword>
<dbReference type="InterPro" id="IPR016032">
    <property type="entry name" value="Sig_transdc_resp-reg_C-effctor"/>
</dbReference>
<evidence type="ECO:0000256" key="2">
    <source>
        <dbReference type="ARBA" id="ARBA00023015"/>
    </source>
</evidence>
<keyword evidence="3 8" id="KW-0238">DNA-binding</keyword>
<evidence type="ECO:0000256" key="5">
    <source>
        <dbReference type="PROSITE-ProRule" id="PRU00169"/>
    </source>
</evidence>
<feature type="domain" description="HTH luxR-type" evidence="6">
    <location>
        <begin position="151"/>
        <end position="216"/>
    </location>
</feature>
<dbReference type="GO" id="GO:0006355">
    <property type="term" value="P:regulation of DNA-templated transcription"/>
    <property type="evidence" value="ECO:0007669"/>
    <property type="project" value="InterPro"/>
</dbReference>
<proteinExistence type="predicted"/>
<dbReference type="PROSITE" id="PS00622">
    <property type="entry name" value="HTH_LUXR_1"/>
    <property type="match status" value="1"/>
</dbReference>
<dbReference type="SUPFAM" id="SSF52172">
    <property type="entry name" value="CheY-like"/>
    <property type="match status" value="1"/>
</dbReference>
<evidence type="ECO:0000313" key="8">
    <source>
        <dbReference type="EMBL" id="GGG03476.1"/>
    </source>
</evidence>
<dbReference type="RefSeq" id="WP_188531002.1">
    <property type="nucleotide sequence ID" value="NZ_BMGR01000006.1"/>
</dbReference>
<gene>
    <name evidence="8" type="ORF">GCM10010916_20730</name>
</gene>
<evidence type="ECO:0000256" key="3">
    <source>
        <dbReference type="ARBA" id="ARBA00023125"/>
    </source>
</evidence>
<dbReference type="SMART" id="SM00448">
    <property type="entry name" value="REC"/>
    <property type="match status" value="1"/>
</dbReference>
<name>A0A917FV40_9BACL</name>
<dbReference type="PROSITE" id="PS50110">
    <property type="entry name" value="RESPONSE_REGULATORY"/>
    <property type="match status" value="1"/>
</dbReference>
<sequence>MEPLRLVIVDDQRLFRENLKTVIEIRIKAAKVVGIAGNGIEALRVIKETQPNLILMDMRMPMMDGVECIKHLRADGNETKVIVLTTFDDDQYLFEALQYGVAGYLLKDIEPEELTNAILQVQEGGTLISPQMTTKIVDEVTRRRRADRAVSKNDLSRLTQRELEVLKHLGLGEDNREIARSLHLAEGTVRNHVSSIYEKLELKDRAHAIRYAILSGVIG</sequence>
<dbReference type="PANTHER" id="PTHR43214:SF24">
    <property type="entry name" value="TRANSCRIPTIONAL REGULATORY PROTEIN NARL-RELATED"/>
    <property type="match status" value="1"/>
</dbReference>
<dbReference type="Pfam" id="PF00196">
    <property type="entry name" value="GerE"/>
    <property type="match status" value="1"/>
</dbReference>
<reference evidence="8" key="2">
    <citation type="submission" date="2020-09" db="EMBL/GenBank/DDBJ databases">
        <authorList>
            <person name="Sun Q."/>
            <person name="Zhou Y."/>
        </authorList>
    </citation>
    <scope>NUCLEOTIDE SEQUENCE</scope>
    <source>
        <strain evidence="8">CGMCC 1.12987</strain>
    </source>
</reference>
<dbReference type="CDD" id="cd06170">
    <property type="entry name" value="LuxR_C_like"/>
    <property type="match status" value="1"/>
</dbReference>
<dbReference type="InterPro" id="IPR011006">
    <property type="entry name" value="CheY-like_superfamily"/>
</dbReference>
<dbReference type="GO" id="GO:0003677">
    <property type="term" value="F:DNA binding"/>
    <property type="evidence" value="ECO:0007669"/>
    <property type="project" value="UniProtKB-KW"/>
</dbReference>
<keyword evidence="9" id="KW-1185">Reference proteome</keyword>
<evidence type="ECO:0000259" key="6">
    <source>
        <dbReference type="PROSITE" id="PS50043"/>
    </source>
</evidence>
<dbReference type="InterPro" id="IPR058245">
    <property type="entry name" value="NreC/VraR/RcsB-like_REC"/>
</dbReference>
<dbReference type="PRINTS" id="PR00038">
    <property type="entry name" value="HTHLUXR"/>
</dbReference>
<dbReference type="SMART" id="SM00421">
    <property type="entry name" value="HTH_LUXR"/>
    <property type="match status" value="1"/>
</dbReference>
<dbReference type="InterPro" id="IPR039420">
    <property type="entry name" value="WalR-like"/>
</dbReference>
<dbReference type="PANTHER" id="PTHR43214">
    <property type="entry name" value="TWO-COMPONENT RESPONSE REGULATOR"/>
    <property type="match status" value="1"/>
</dbReference>
<keyword evidence="2" id="KW-0805">Transcription regulation</keyword>
<comment type="caution">
    <text evidence="8">The sequence shown here is derived from an EMBL/GenBank/DDBJ whole genome shotgun (WGS) entry which is preliminary data.</text>
</comment>